<keyword evidence="4" id="KW-1185">Reference proteome</keyword>
<proteinExistence type="predicted"/>
<dbReference type="Proteomes" id="UP001500822">
    <property type="component" value="Unassembled WGS sequence"/>
</dbReference>
<feature type="region of interest" description="Disordered" evidence="1">
    <location>
        <begin position="204"/>
        <end position="223"/>
    </location>
</feature>
<protein>
    <recommendedName>
        <fullName evidence="2">DUF222 domain-containing protein</fullName>
    </recommendedName>
</protein>
<evidence type="ECO:0000256" key="1">
    <source>
        <dbReference type="SAM" id="MobiDB-lite"/>
    </source>
</evidence>
<evidence type="ECO:0000313" key="3">
    <source>
        <dbReference type="EMBL" id="GAA4752043.1"/>
    </source>
</evidence>
<evidence type="ECO:0000259" key="2">
    <source>
        <dbReference type="Pfam" id="PF02720"/>
    </source>
</evidence>
<organism evidence="3 4">
    <name type="scientific">Gordonia alkaliphila</name>
    <dbReference type="NCBI Taxonomy" id="1053547"/>
    <lineage>
        <taxon>Bacteria</taxon>
        <taxon>Bacillati</taxon>
        <taxon>Actinomycetota</taxon>
        <taxon>Actinomycetes</taxon>
        <taxon>Mycobacteriales</taxon>
        <taxon>Gordoniaceae</taxon>
        <taxon>Gordonia</taxon>
    </lineage>
</organism>
<feature type="domain" description="DUF222" evidence="2">
    <location>
        <begin position="62"/>
        <end position="394"/>
    </location>
</feature>
<feature type="region of interest" description="Disordered" evidence="1">
    <location>
        <begin position="497"/>
        <end position="519"/>
    </location>
</feature>
<dbReference type="EMBL" id="BAABIE010000010">
    <property type="protein sequence ID" value="GAA4752043.1"/>
    <property type="molecule type" value="Genomic_DNA"/>
</dbReference>
<accession>A0ABP8ZBE3</accession>
<dbReference type="Pfam" id="PF02720">
    <property type="entry name" value="DUF222"/>
    <property type="match status" value="1"/>
</dbReference>
<gene>
    <name evidence="3" type="ORF">GCM10023217_23680</name>
</gene>
<feature type="region of interest" description="Disordered" evidence="1">
    <location>
        <begin position="253"/>
        <end position="274"/>
    </location>
</feature>
<comment type="caution">
    <text evidence="3">The sequence shown here is derived from an EMBL/GenBank/DDBJ whole genome shotgun (WGS) entry which is preliminary data.</text>
</comment>
<sequence length="532" mass="57347">MKQETSGQAREVTGMDDAFDALALVADLCPEQLLAVQDAAEKQLQEAALARQNEDGLLDLLEARERTLAARQIFDAALYVELSDRGAYRKGGFVSPFALYSGGLRLGEGEAHRRARLATALGRFTAMTGERLEPSLTATEAAVADGEIGRENVLVIAEVMEKVPAAATTDDRTKAEAMLAEAAKTLGPNGVGVVGNRILAWLDPDGELSDDTDRRRQRSFSLQGQDRQLMSKIRARLTPVARARLEVTLAQWAAPGMNNPDDPESPRGAADQPGLDPAVLAAAAERDDRSLTQRQHDALQALMEWERAQTGVAPNGSLSSELVITVAETDLARQAGVALTATGTRLPVGDLVQLAGSVVPWLEVFAGAGSQVLYFGRGRRLASRAQRLALFGRDRGCTTVGCSVPFARTQAHHMPDWTDGGRTDIDHLGAACGKHNRWNGKKPGQWESTVLTDGPDAGRIGWRPVGRPGPWLVNPFFHPEKLADHHPMAGLNTRMAEVSDTDPPIPPAVVRPHPDESHRSGVERLLEQYLAA</sequence>
<dbReference type="InterPro" id="IPR003870">
    <property type="entry name" value="DUF222"/>
</dbReference>
<name>A0ABP8ZBE3_9ACTN</name>
<reference evidence="4" key="1">
    <citation type="journal article" date="2019" name="Int. J. Syst. Evol. Microbiol.">
        <title>The Global Catalogue of Microorganisms (GCM) 10K type strain sequencing project: providing services to taxonomists for standard genome sequencing and annotation.</title>
        <authorList>
            <consortium name="The Broad Institute Genomics Platform"/>
            <consortium name="The Broad Institute Genome Sequencing Center for Infectious Disease"/>
            <person name="Wu L."/>
            <person name="Ma J."/>
        </authorList>
    </citation>
    <scope>NUCLEOTIDE SEQUENCE [LARGE SCALE GENOMIC DNA]</scope>
    <source>
        <strain evidence="4">JCM 18077</strain>
    </source>
</reference>
<evidence type="ECO:0000313" key="4">
    <source>
        <dbReference type="Proteomes" id="UP001500822"/>
    </source>
</evidence>